<dbReference type="InterPro" id="IPR043129">
    <property type="entry name" value="ATPase_NBD"/>
</dbReference>
<organism evidence="1 2">
    <name type="scientific">Parathielavia appendiculata</name>
    <dbReference type="NCBI Taxonomy" id="2587402"/>
    <lineage>
        <taxon>Eukaryota</taxon>
        <taxon>Fungi</taxon>
        <taxon>Dikarya</taxon>
        <taxon>Ascomycota</taxon>
        <taxon>Pezizomycotina</taxon>
        <taxon>Sordariomycetes</taxon>
        <taxon>Sordariomycetidae</taxon>
        <taxon>Sordariales</taxon>
        <taxon>Chaetomiaceae</taxon>
        <taxon>Parathielavia</taxon>
    </lineage>
</organism>
<sequence>MPATLQEELRFKVTIVVLALTDDEARNTIIVGIDFRTTYSGLAFTWFKKIDRVEVISSWDPDLHSSCDEAKASTAISFGSKTKWFKLVLVADKDLPADVRKSAKVKGPRAYLKKHNKMRVGVVAELLRLLWNYCTHRIAETVSRNLINCSKFHVRMRDAVRQAGMLADCTAGETTLAFISEPEAAALTTGSEMEGRQFRVVDCGGGTANLISYETYPWCRALCGAVFVETFLQMEAENRHRHLHGDWDHGIKQTYEGQYMTWTLNMPIEVMNMEEAMKTGRFLPPKVTFAAGDTRSAFDPTIERICSMVDQQVAGVRVKKNEHPKYVIMVGGFGHCRYLFATLKEHLGGSIEVLQPRAPTPICRGAVMHAANMQGLSSFSVDVQARVARVNYGVMCYEEWCPEIRDPRDKAKNQMKWLIEIETVKYSIESLYAAENATKRTPLAKEMGASDVEELCILSWYAKADISSLPTSTNCLGKVFCKLEYRFGDDLCRGSTDFAVYHNDKRQGSKNAAVNNATRSSLILPLESASG</sequence>
<dbReference type="Proteomes" id="UP001302602">
    <property type="component" value="Unassembled WGS sequence"/>
</dbReference>
<accession>A0AAN6U484</accession>
<comment type="caution">
    <text evidence="1">The sequence shown here is derived from an EMBL/GenBank/DDBJ whole genome shotgun (WGS) entry which is preliminary data.</text>
</comment>
<dbReference type="PANTHER" id="PTHR14187:SF5">
    <property type="entry name" value="HEAT SHOCK 70 KDA PROTEIN 12A"/>
    <property type="match status" value="1"/>
</dbReference>
<evidence type="ECO:0000313" key="2">
    <source>
        <dbReference type="Proteomes" id="UP001302602"/>
    </source>
</evidence>
<dbReference type="EMBL" id="MU853225">
    <property type="protein sequence ID" value="KAK4125989.1"/>
    <property type="molecule type" value="Genomic_DNA"/>
</dbReference>
<reference evidence="1" key="2">
    <citation type="submission" date="2023-05" db="EMBL/GenBank/DDBJ databases">
        <authorList>
            <consortium name="Lawrence Berkeley National Laboratory"/>
            <person name="Steindorff A."/>
            <person name="Hensen N."/>
            <person name="Bonometti L."/>
            <person name="Westerberg I."/>
            <person name="Brannstrom I.O."/>
            <person name="Guillou S."/>
            <person name="Cros-Aarteil S."/>
            <person name="Calhoun S."/>
            <person name="Haridas S."/>
            <person name="Kuo A."/>
            <person name="Mondo S."/>
            <person name="Pangilinan J."/>
            <person name="Riley R."/>
            <person name="Labutti K."/>
            <person name="Andreopoulos B."/>
            <person name="Lipzen A."/>
            <person name="Chen C."/>
            <person name="Yanf M."/>
            <person name="Daum C."/>
            <person name="Ng V."/>
            <person name="Clum A."/>
            <person name="Ohm R."/>
            <person name="Martin F."/>
            <person name="Silar P."/>
            <person name="Natvig D."/>
            <person name="Lalanne C."/>
            <person name="Gautier V."/>
            <person name="Ament-Velasquez S.L."/>
            <person name="Kruys A."/>
            <person name="Hutchinson M.I."/>
            <person name="Powell A.J."/>
            <person name="Barry K."/>
            <person name="Miller A.N."/>
            <person name="Grigoriev I.V."/>
            <person name="Debuchy R."/>
            <person name="Gladieux P."/>
            <person name="Thoren M.H."/>
            <person name="Johannesson H."/>
        </authorList>
    </citation>
    <scope>NUCLEOTIDE SEQUENCE</scope>
    <source>
        <strain evidence="1">CBS 731.68</strain>
    </source>
</reference>
<dbReference type="Gene3D" id="3.30.420.40">
    <property type="match status" value="1"/>
</dbReference>
<keyword evidence="2" id="KW-1185">Reference proteome</keyword>
<dbReference type="AlphaFoldDB" id="A0AAN6U484"/>
<dbReference type="PANTHER" id="PTHR14187">
    <property type="entry name" value="ALPHA KINASE/ELONGATION FACTOR 2 KINASE"/>
    <property type="match status" value="1"/>
</dbReference>
<dbReference type="SUPFAM" id="SSF53067">
    <property type="entry name" value="Actin-like ATPase domain"/>
    <property type="match status" value="1"/>
</dbReference>
<name>A0AAN6U484_9PEZI</name>
<gene>
    <name evidence="1" type="ORF">N657DRAFT_662340</name>
</gene>
<dbReference type="GeneID" id="87831906"/>
<protein>
    <submittedName>
        <fullName evidence="1">Uncharacterized protein</fullName>
    </submittedName>
</protein>
<reference evidence="1" key="1">
    <citation type="journal article" date="2023" name="Mol. Phylogenet. Evol.">
        <title>Genome-scale phylogeny and comparative genomics of the fungal order Sordariales.</title>
        <authorList>
            <person name="Hensen N."/>
            <person name="Bonometti L."/>
            <person name="Westerberg I."/>
            <person name="Brannstrom I.O."/>
            <person name="Guillou S."/>
            <person name="Cros-Aarteil S."/>
            <person name="Calhoun S."/>
            <person name="Haridas S."/>
            <person name="Kuo A."/>
            <person name="Mondo S."/>
            <person name="Pangilinan J."/>
            <person name="Riley R."/>
            <person name="LaButti K."/>
            <person name="Andreopoulos B."/>
            <person name="Lipzen A."/>
            <person name="Chen C."/>
            <person name="Yan M."/>
            <person name="Daum C."/>
            <person name="Ng V."/>
            <person name="Clum A."/>
            <person name="Steindorff A."/>
            <person name="Ohm R.A."/>
            <person name="Martin F."/>
            <person name="Silar P."/>
            <person name="Natvig D.O."/>
            <person name="Lalanne C."/>
            <person name="Gautier V."/>
            <person name="Ament-Velasquez S.L."/>
            <person name="Kruys A."/>
            <person name="Hutchinson M.I."/>
            <person name="Powell A.J."/>
            <person name="Barry K."/>
            <person name="Miller A.N."/>
            <person name="Grigoriev I.V."/>
            <person name="Debuchy R."/>
            <person name="Gladieux P."/>
            <person name="Hiltunen Thoren M."/>
            <person name="Johannesson H."/>
        </authorList>
    </citation>
    <scope>NUCLEOTIDE SEQUENCE</scope>
    <source>
        <strain evidence="1">CBS 731.68</strain>
    </source>
</reference>
<evidence type="ECO:0000313" key="1">
    <source>
        <dbReference type="EMBL" id="KAK4125989.1"/>
    </source>
</evidence>
<dbReference type="RefSeq" id="XP_062649760.1">
    <property type="nucleotide sequence ID" value="XM_062795137.1"/>
</dbReference>
<dbReference type="CDD" id="cd10170">
    <property type="entry name" value="ASKHA_NBD_HSP70"/>
    <property type="match status" value="1"/>
</dbReference>
<proteinExistence type="predicted"/>